<keyword evidence="1" id="KW-0472">Membrane</keyword>
<name>A0A1F7HVW9_9BACT</name>
<dbReference type="EMBL" id="MGAA01000074">
    <property type="protein sequence ID" value="OGK35012.1"/>
    <property type="molecule type" value="Genomic_DNA"/>
</dbReference>
<feature type="transmembrane region" description="Helical" evidence="1">
    <location>
        <begin position="47"/>
        <end position="71"/>
    </location>
</feature>
<protein>
    <submittedName>
        <fullName evidence="2">Uncharacterized protein</fullName>
    </submittedName>
</protein>
<keyword evidence="1" id="KW-0812">Transmembrane</keyword>
<sequence>MVGILEGIVAGATMGGILTPVVLYANQFSNRLDLAEIDDMPSRVRQVLGVVGVCLLSIASGGAGGAVLGGFV</sequence>
<keyword evidence="1" id="KW-1133">Transmembrane helix</keyword>
<evidence type="ECO:0000313" key="3">
    <source>
        <dbReference type="Proteomes" id="UP000178853"/>
    </source>
</evidence>
<evidence type="ECO:0000313" key="2">
    <source>
        <dbReference type="EMBL" id="OGK35012.1"/>
    </source>
</evidence>
<dbReference type="AlphaFoldDB" id="A0A1F7HVW9"/>
<comment type="caution">
    <text evidence="2">The sequence shown here is derived from an EMBL/GenBank/DDBJ whole genome shotgun (WGS) entry which is preliminary data.</text>
</comment>
<dbReference type="Proteomes" id="UP000178853">
    <property type="component" value="Unassembled WGS sequence"/>
</dbReference>
<reference evidence="2 3" key="1">
    <citation type="journal article" date="2016" name="Nat. Commun.">
        <title>Thousands of microbial genomes shed light on interconnected biogeochemical processes in an aquifer system.</title>
        <authorList>
            <person name="Anantharaman K."/>
            <person name="Brown C.T."/>
            <person name="Hug L.A."/>
            <person name="Sharon I."/>
            <person name="Castelle C.J."/>
            <person name="Probst A.J."/>
            <person name="Thomas B.C."/>
            <person name="Singh A."/>
            <person name="Wilkins M.J."/>
            <person name="Karaoz U."/>
            <person name="Brodie E.L."/>
            <person name="Williams K.H."/>
            <person name="Hubbard S.S."/>
            <person name="Banfield J.F."/>
        </authorList>
    </citation>
    <scope>NUCLEOTIDE SEQUENCE [LARGE SCALE GENOMIC DNA]</scope>
</reference>
<evidence type="ECO:0000256" key="1">
    <source>
        <dbReference type="SAM" id="Phobius"/>
    </source>
</evidence>
<organism evidence="2 3">
    <name type="scientific">Candidatus Roizmanbacteria bacterium RIFCSPHIGHO2_12_FULL_39_8</name>
    <dbReference type="NCBI Taxonomy" id="1802050"/>
    <lineage>
        <taxon>Bacteria</taxon>
        <taxon>Candidatus Roizmaniibacteriota</taxon>
    </lineage>
</organism>
<gene>
    <name evidence="2" type="ORF">A3F60_02550</name>
</gene>
<proteinExistence type="predicted"/>
<accession>A0A1F7HVW9</accession>
<feature type="transmembrane region" description="Helical" evidence="1">
    <location>
        <begin position="6"/>
        <end position="26"/>
    </location>
</feature>